<feature type="transmembrane region" description="Helical" evidence="1">
    <location>
        <begin position="452"/>
        <end position="473"/>
    </location>
</feature>
<feature type="transmembrane region" description="Helical" evidence="1">
    <location>
        <begin position="223"/>
        <end position="240"/>
    </location>
</feature>
<keyword evidence="5" id="KW-1185">Reference proteome</keyword>
<dbReference type="InterPro" id="IPR056074">
    <property type="entry name" value="DUF7657"/>
</dbReference>
<keyword evidence="1" id="KW-0472">Membrane</keyword>
<feature type="transmembrane region" description="Helical" evidence="1">
    <location>
        <begin position="33"/>
        <end position="55"/>
    </location>
</feature>
<dbReference type="Pfam" id="PF24672">
    <property type="entry name" value="DUF7654"/>
    <property type="match status" value="1"/>
</dbReference>
<feature type="transmembrane region" description="Helical" evidence="1">
    <location>
        <begin position="479"/>
        <end position="500"/>
    </location>
</feature>
<sequence length="676" mass="73155">MTGLRQRMSRLADAAGRRYILWTTPTANGLPNAVVLAAFPVLLLIVVVPLIAVGINGWSTGWMHQFIDTGADPNLLAGHPQVTRTDEWNVQSVWAIAQVQQGLPLTNGTFPGGMDTTLPQDLPRNDITTFFRPHLWGFSLLPLDMAFAWKWWIPALLLMASVYCFVVTVLPRRPIAAAALAVGFYFSPLIQWWYLATTIFPLVWGFVALTAVLWALKTPRRLGSWLWALALAYLTVVMAMGIYVPFIIPVVIVVVFAVVGAILQAHGRGMRIGTLAVRAIPTVSGLVVGALVTVGWLVAKAPVVDAFLNTAYPGDRLASTGQGDLHFLAASIASSFSEALNTQGWGLLGPNASEASTFFFVGAFLIPVVVWAAIRLKRSEKRLPWMLLLTVAAIALFLAYVFVPGWDGLSRLFLLDRTTVGRLRMGIGFASFVIAVVLAGTLSARRLRAPHWLAGATAGVFLLSQLVIAFVAFRTQPQLLAAVPLWWLWALLSALCIYFFARARVSLAVACFLIVCVAATAGTNPVYRGVVDLRETPLSQSIIELDEAAPGTWVGVGSGMTTDFLLESGVEAFNGFQGAPSEQMWSAIDPDGDEEFEWNRLAGVSWVAGPGEPEISNPAPDQIVANFDGCSEFAAGNVDYVLSDAPDLDTSCLTELGRFTLPMSTMTVYEVVGAQR</sequence>
<feature type="domain" description="DUF7657" evidence="3">
    <location>
        <begin position="41"/>
        <end position="438"/>
    </location>
</feature>
<evidence type="ECO:0000313" key="4">
    <source>
        <dbReference type="EMBL" id="PJJ61729.1"/>
    </source>
</evidence>
<dbReference type="Pfam" id="PF24677">
    <property type="entry name" value="DUF7657"/>
    <property type="match status" value="1"/>
</dbReference>
<feature type="transmembrane region" description="Helical" evidence="1">
    <location>
        <begin position="246"/>
        <end position="263"/>
    </location>
</feature>
<evidence type="ECO:0000259" key="2">
    <source>
        <dbReference type="Pfam" id="PF24672"/>
    </source>
</evidence>
<accession>A0A2M9BUU7</accession>
<evidence type="ECO:0008006" key="6">
    <source>
        <dbReference type="Google" id="ProtNLM"/>
    </source>
</evidence>
<proteinExistence type="predicted"/>
<feature type="domain" description="DUF7654" evidence="2">
    <location>
        <begin position="532"/>
        <end position="672"/>
    </location>
</feature>
<keyword evidence="1" id="KW-1133">Transmembrane helix</keyword>
<dbReference type="InterPro" id="IPR056071">
    <property type="entry name" value="DUF7654"/>
</dbReference>
<protein>
    <recommendedName>
        <fullName evidence="6">4-amino-4-deoxy-L-arabinose transferase-like glycosyltransferase</fullName>
    </recommendedName>
</protein>
<feature type="transmembrane region" description="Helical" evidence="1">
    <location>
        <begin position="151"/>
        <end position="170"/>
    </location>
</feature>
<comment type="caution">
    <text evidence="4">The sequence shown here is derived from an EMBL/GenBank/DDBJ whole genome shotgun (WGS) entry which is preliminary data.</text>
</comment>
<feature type="transmembrane region" description="Helical" evidence="1">
    <location>
        <begin position="423"/>
        <end position="440"/>
    </location>
</feature>
<feature type="transmembrane region" description="Helical" evidence="1">
    <location>
        <begin position="175"/>
        <end position="193"/>
    </location>
</feature>
<dbReference type="EMBL" id="PGFB01000004">
    <property type="protein sequence ID" value="PJJ61729.1"/>
    <property type="molecule type" value="Genomic_DNA"/>
</dbReference>
<name>A0A2M9BUU7_9MICO</name>
<reference evidence="4 5" key="1">
    <citation type="submission" date="2017-11" db="EMBL/GenBank/DDBJ databases">
        <title>Genomic Encyclopedia of Archaeal and Bacterial Type Strains, Phase II (KMG-II): From Individual Species to Whole Genera.</title>
        <authorList>
            <person name="Goeker M."/>
        </authorList>
    </citation>
    <scope>NUCLEOTIDE SEQUENCE [LARGE SCALE GENOMIC DNA]</scope>
    <source>
        <strain evidence="4 5">DSM 25625</strain>
    </source>
</reference>
<feature type="transmembrane region" description="Helical" evidence="1">
    <location>
        <begin position="386"/>
        <end position="403"/>
    </location>
</feature>
<evidence type="ECO:0000313" key="5">
    <source>
        <dbReference type="Proteomes" id="UP000230161"/>
    </source>
</evidence>
<keyword evidence="1" id="KW-0812">Transmembrane</keyword>
<evidence type="ECO:0000259" key="3">
    <source>
        <dbReference type="Pfam" id="PF24677"/>
    </source>
</evidence>
<dbReference type="AlphaFoldDB" id="A0A2M9BUU7"/>
<feature type="transmembrane region" description="Helical" evidence="1">
    <location>
        <begin position="355"/>
        <end position="374"/>
    </location>
</feature>
<dbReference type="RefSeq" id="WP_157802965.1">
    <property type="nucleotide sequence ID" value="NZ_PGFB01000004.1"/>
</dbReference>
<dbReference type="OrthoDB" id="3176622at2"/>
<dbReference type="Proteomes" id="UP000230161">
    <property type="component" value="Unassembled WGS sequence"/>
</dbReference>
<feature type="transmembrane region" description="Helical" evidence="1">
    <location>
        <begin position="275"/>
        <end position="299"/>
    </location>
</feature>
<gene>
    <name evidence="4" type="ORF">CLV54_2679</name>
</gene>
<feature type="transmembrane region" description="Helical" evidence="1">
    <location>
        <begin position="507"/>
        <end position="527"/>
    </location>
</feature>
<evidence type="ECO:0000256" key="1">
    <source>
        <dbReference type="SAM" id="Phobius"/>
    </source>
</evidence>
<feature type="transmembrane region" description="Helical" evidence="1">
    <location>
        <begin position="199"/>
        <end position="216"/>
    </location>
</feature>
<organism evidence="4 5">
    <name type="scientific">Compostimonas suwonensis</name>
    <dbReference type="NCBI Taxonomy" id="1048394"/>
    <lineage>
        <taxon>Bacteria</taxon>
        <taxon>Bacillati</taxon>
        <taxon>Actinomycetota</taxon>
        <taxon>Actinomycetes</taxon>
        <taxon>Micrococcales</taxon>
        <taxon>Microbacteriaceae</taxon>
        <taxon>Compostimonas</taxon>
    </lineage>
</organism>